<comment type="caution">
    <text evidence="1">The sequence shown here is derived from an EMBL/GenBank/DDBJ whole genome shotgun (WGS) entry which is preliminary data.</text>
</comment>
<accession>A0A2J8TAV0</accession>
<proteinExistence type="predicted"/>
<reference evidence="1" key="1">
    <citation type="submission" date="2017-12" db="EMBL/GenBank/DDBJ databases">
        <title>High-resolution comparative analysis of great ape genomes.</title>
        <authorList>
            <person name="Pollen A."/>
            <person name="Hastie A."/>
            <person name="Hormozdiari F."/>
            <person name="Dougherty M."/>
            <person name="Liu R."/>
            <person name="Chaisson M."/>
            <person name="Hoppe E."/>
            <person name="Hill C."/>
            <person name="Pang A."/>
            <person name="Hillier L."/>
            <person name="Baker C."/>
            <person name="Armstrong J."/>
            <person name="Shendure J."/>
            <person name="Paten B."/>
            <person name="Wilson R."/>
            <person name="Chao H."/>
            <person name="Schneider V."/>
            <person name="Ventura M."/>
            <person name="Kronenberg Z."/>
            <person name="Murali S."/>
            <person name="Gordon D."/>
            <person name="Cantsilieris S."/>
            <person name="Munson K."/>
            <person name="Nelson B."/>
            <person name="Raja A."/>
            <person name="Underwood J."/>
            <person name="Diekhans M."/>
            <person name="Fiddes I."/>
            <person name="Haussler D."/>
            <person name="Eichler E."/>
        </authorList>
    </citation>
    <scope>NUCLEOTIDE SEQUENCE [LARGE SCALE GENOMIC DNA]</scope>
    <source>
        <strain evidence="1">Susie</strain>
    </source>
</reference>
<protein>
    <submittedName>
        <fullName evidence="1">DYRK4 isoform 4</fullName>
    </submittedName>
</protein>
<gene>
    <name evidence="1" type="ORF">CR201_G0036202</name>
</gene>
<name>A0A2J8TAV0_PONAB</name>
<evidence type="ECO:0000313" key="1">
    <source>
        <dbReference type="EMBL" id="PNJ30167.1"/>
    </source>
</evidence>
<organism evidence="1">
    <name type="scientific">Pongo abelii</name>
    <name type="common">Sumatran orangutan</name>
    <name type="synonym">Pongo pygmaeus abelii</name>
    <dbReference type="NCBI Taxonomy" id="9601"/>
    <lineage>
        <taxon>Eukaryota</taxon>
        <taxon>Metazoa</taxon>
        <taxon>Chordata</taxon>
        <taxon>Craniata</taxon>
        <taxon>Vertebrata</taxon>
        <taxon>Euteleostomi</taxon>
        <taxon>Mammalia</taxon>
        <taxon>Eutheria</taxon>
        <taxon>Euarchontoglires</taxon>
        <taxon>Primates</taxon>
        <taxon>Haplorrhini</taxon>
        <taxon>Catarrhini</taxon>
        <taxon>Hominidae</taxon>
        <taxon>Pongo</taxon>
    </lineage>
</organism>
<dbReference type="AlphaFoldDB" id="A0A2J8TAV0"/>
<sequence length="43" mass="4828">MQLLPQPIRTGTKLKWRLGKSSRPFSGKVQTVETTNENVLCLA</sequence>
<dbReference type="EMBL" id="NDHI03003510">
    <property type="protein sequence ID" value="PNJ30167.1"/>
    <property type="molecule type" value="Genomic_DNA"/>
</dbReference>